<dbReference type="GO" id="GO:0043565">
    <property type="term" value="F:sequence-specific DNA binding"/>
    <property type="evidence" value="ECO:0007669"/>
    <property type="project" value="InterPro"/>
</dbReference>
<dbReference type="AlphaFoldDB" id="A0A9D1ABZ4"/>
<gene>
    <name evidence="5" type="ORF">IAB31_05925</name>
</gene>
<dbReference type="PANTHER" id="PTHR43280">
    <property type="entry name" value="ARAC-FAMILY TRANSCRIPTIONAL REGULATOR"/>
    <property type="match status" value="1"/>
</dbReference>
<evidence type="ECO:0000313" key="5">
    <source>
        <dbReference type="EMBL" id="HIR13442.1"/>
    </source>
</evidence>
<dbReference type="Gene3D" id="2.60.120.10">
    <property type="entry name" value="Jelly Rolls"/>
    <property type="match status" value="1"/>
</dbReference>
<evidence type="ECO:0000313" key="6">
    <source>
        <dbReference type="Proteomes" id="UP000886757"/>
    </source>
</evidence>
<sequence length="299" mass="34398">MSKHSLALEQKEDARHGEQMFPLKRYLTRLNRDFPSVMPHWHEEAEFTMITGGSCLYRIHLETYQAGSGDLLFIPPLMLHSIENTSPLSMRSETYVFHLNFLGANAGDVCTARYFAPVGNQEFILPFLISRTHPAYPSLLKIFCAISQTYQKKDFGYELMLRSLFLELLVTLLPYRRTEKNVPSLQTEHSEKLKTVLEYIGQHYSEELSVSALASLCYFSEYHFMRFFKKHVGMTCLNYIKNLRLEKAAALLLAGESSALEASLSVGFNNLSYFHREFKKKYGMTPREFINSPGPSPFT</sequence>
<dbReference type="Pfam" id="PF12833">
    <property type="entry name" value="HTH_18"/>
    <property type="match status" value="1"/>
</dbReference>
<dbReference type="Gene3D" id="1.10.10.60">
    <property type="entry name" value="Homeodomain-like"/>
    <property type="match status" value="2"/>
</dbReference>
<proteinExistence type="predicted"/>
<dbReference type="SMART" id="SM00342">
    <property type="entry name" value="HTH_ARAC"/>
    <property type="match status" value="1"/>
</dbReference>
<protein>
    <submittedName>
        <fullName evidence="5">Helix-turn-helix domain-containing protein</fullName>
    </submittedName>
</protein>
<dbReference type="PANTHER" id="PTHR43280:SF34">
    <property type="entry name" value="ARAC-FAMILY TRANSCRIPTIONAL REGULATOR"/>
    <property type="match status" value="1"/>
</dbReference>
<dbReference type="Pfam" id="PF02311">
    <property type="entry name" value="AraC_binding"/>
    <property type="match status" value="1"/>
</dbReference>
<organism evidence="5 6">
    <name type="scientific">Candidatus Choladousia intestinavium</name>
    <dbReference type="NCBI Taxonomy" id="2840727"/>
    <lineage>
        <taxon>Bacteria</taxon>
        <taxon>Bacillati</taxon>
        <taxon>Bacillota</taxon>
        <taxon>Clostridia</taxon>
        <taxon>Lachnospirales</taxon>
        <taxon>Lachnospiraceae</taxon>
        <taxon>Lachnospiraceae incertae sedis</taxon>
        <taxon>Candidatus Choladousia</taxon>
    </lineage>
</organism>
<dbReference type="SUPFAM" id="SSF51215">
    <property type="entry name" value="Regulatory protein AraC"/>
    <property type="match status" value="1"/>
</dbReference>
<keyword evidence="1" id="KW-0805">Transcription regulation</keyword>
<accession>A0A9D1ABZ4</accession>
<name>A0A9D1ABZ4_9FIRM</name>
<comment type="caution">
    <text evidence="5">The sequence shown here is derived from an EMBL/GenBank/DDBJ whole genome shotgun (WGS) entry which is preliminary data.</text>
</comment>
<dbReference type="PROSITE" id="PS01124">
    <property type="entry name" value="HTH_ARAC_FAMILY_2"/>
    <property type="match status" value="1"/>
</dbReference>
<dbReference type="SUPFAM" id="SSF46689">
    <property type="entry name" value="Homeodomain-like"/>
    <property type="match status" value="2"/>
</dbReference>
<keyword evidence="2" id="KW-0238">DNA-binding</keyword>
<evidence type="ECO:0000259" key="4">
    <source>
        <dbReference type="PROSITE" id="PS01124"/>
    </source>
</evidence>
<evidence type="ECO:0000256" key="3">
    <source>
        <dbReference type="ARBA" id="ARBA00023163"/>
    </source>
</evidence>
<dbReference type="InterPro" id="IPR009057">
    <property type="entry name" value="Homeodomain-like_sf"/>
</dbReference>
<dbReference type="GO" id="GO:0003700">
    <property type="term" value="F:DNA-binding transcription factor activity"/>
    <property type="evidence" value="ECO:0007669"/>
    <property type="project" value="InterPro"/>
</dbReference>
<dbReference type="EMBL" id="DVGK01000068">
    <property type="protein sequence ID" value="HIR13442.1"/>
    <property type="molecule type" value="Genomic_DNA"/>
</dbReference>
<feature type="domain" description="HTH araC/xylS-type" evidence="4">
    <location>
        <begin position="194"/>
        <end position="292"/>
    </location>
</feature>
<evidence type="ECO:0000256" key="1">
    <source>
        <dbReference type="ARBA" id="ARBA00023015"/>
    </source>
</evidence>
<dbReference type="Proteomes" id="UP000886757">
    <property type="component" value="Unassembled WGS sequence"/>
</dbReference>
<dbReference type="InterPro" id="IPR037923">
    <property type="entry name" value="HTH-like"/>
</dbReference>
<reference evidence="5" key="1">
    <citation type="submission" date="2020-10" db="EMBL/GenBank/DDBJ databases">
        <authorList>
            <person name="Gilroy R."/>
        </authorList>
    </citation>
    <scope>NUCLEOTIDE SEQUENCE</scope>
    <source>
        <strain evidence="5">ChiSjej4B22-8148</strain>
    </source>
</reference>
<dbReference type="InterPro" id="IPR003313">
    <property type="entry name" value="AraC-bd"/>
</dbReference>
<dbReference type="InterPro" id="IPR014710">
    <property type="entry name" value="RmlC-like_jellyroll"/>
</dbReference>
<evidence type="ECO:0000256" key="2">
    <source>
        <dbReference type="ARBA" id="ARBA00023125"/>
    </source>
</evidence>
<keyword evidence="3" id="KW-0804">Transcription</keyword>
<dbReference type="InterPro" id="IPR018060">
    <property type="entry name" value="HTH_AraC"/>
</dbReference>
<reference evidence="5" key="2">
    <citation type="journal article" date="2021" name="PeerJ">
        <title>Extensive microbial diversity within the chicken gut microbiome revealed by metagenomics and culture.</title>
        <authorList>
            <person name="Gilroy R."/>
            <person name="Ravi A."/>
            <person name="Getino M."/>
            <person name="Pursley I."/>
            <person name="Horton D.L."/>
            <person name="Alikhan N.F."/>
            <person name="Baker D."/>
            <person name="Gharbi K."/>
            <person name="Hall N."/>
            <person name="Watson M."/>
            <person name="Adriaenssens E.M."/>
            <person name="Foster-Nyarko E."/>
            <person name="Jarju S."/>
            <person name="Secka A."/>
            <person name="Antonio M."/>
            <person name="Oren A."/>
            <person name="Chaudhuri R.R."/>
            <person name="La Ragione R."/>
            <person name="Hildebrand F."/>
            <person name="Pallen M.J."/>
        </authorList>
    </citation>
    <scope>NUCLEOTIDE SEQUENCE</scope>
    <source>
        <strain evidence="5">ChiSjej4B22-8148</strain>
    </source>
</reference>